<dbReference type="SUPFAM" id="SSF46548">
    <property type="entry name" value="alpha-helical ferredoxin"/>
    <property type="match status" value="1"/>
</dbReference>
<dbReference type="PANTHER" id="PTHR30002:SF4">
    <property type="entry name" value="EPOXYQUEUOSINE REDUCTASE"/>
    <property type="match status" value="1"/>
</dbReference>
<evidence type="ECO:0000256" key="3">
    <source>
        <dbReference type="ARBA" id="ARBA00022694"/>
    </source>
</evidence>
<dbReference type="Gene3D" id="3.30.70.20">
    <property type="match status" value="1"/>
</dbReference>
<keyword evidence="1" id="KW-0479">Metal-binding</keyword>
<sequence>MVTAVAIKAHATELGFDLCGIAPATSLPELAYLEEWIDQGYAGTMDYLSRTAKRRADVRNVIPSAKTVIALATIYNVDRPYSTEVADESIGKIARYAWGEDYHAIIGHRTENLLKWMREEHSSVFEAKAYVDTGPVQERVYAQHAGLGWIGKNTCVINADLGSWLYLSEIISDLPLVTDLPALDQCGTCTLCLDACPTDALTEPWVLDSNRCLAYLTIENKDSIPESYRQDVGTNVFGCDICQDVCPWNANPPVQSSGTEFLPRGSFDQPQLVGLWQRSDVEWRRTLKGSALKRASVVRWRRNVAVALGNSATPEGLAALEENPPESPSCDDPLVIEHVEWAKSRAGRKT</sequence>
<evidence type="ECO:0000259" key="6">
    <source>
        <dbReference type="PROSITE" id="PS51379"/>
    </source>
</evidence>
<keyword evidence="1" id="KW-0411">Iron-sulfur</keyword>
<dbReference type="PROSITE" id="PS00198">
    <property type="entry name" value="4FE4S_FER_1"/>
    <property type="match status" value="1"/>
</dbReference>
<organism evidence="7">
    <name type="scientific">marine metagenome</name>
    <dbReference type="NCBI Taxonomy" id="408172"/>
    <lineage>
        <taxon>unclassified sequences</taxon>
        <taxon>metagenomes</taxon>
        <taxon>ecological metagenomes</taxon>
    </lineage>
</organism>
<name>A0A381RQL3_9ZZZZ</name>
<dbReference type="EMBL" id="UINC01002211">
    <property type="protein sequence ID" value="SUZ94180.1"/>
    <property type="molecule type" value="Genomic_DNA"/>
</dbReference>
<dbReference type="PANTHER" id="PTHR30002">
    <property type="entry name" value="EPOXYQUEUOSINE REDUCTASE"/>
    <property type="match status" value="1"/>
</dbReference>
<reference evidence="7" key="1">
    <citation type="submission" date="2018-05" db="EMBL/GenBank/DDBJ databases">
        <authorList>
            <person name="Lanie J.A."/>
            <person name="Ng W.-L."/>
            <person name="Kazmierczak K.M."/>
            <person name="Andrzejewski T.M."/>
            <person name="Davidsen T.M."/>
            <person name="Wayne K.J."/>
            <person name="Tettelin H."/>
            <person name="Glass J.I."/>
            <person name="Rusch D."/>
            <person name="Podicherti R."/>
            <person name="Tsui H.-C.T."/>
            <person name="Winkler M.E."/>
        </authorList>
    </citation>
    <scope>NUCLEOTIDE SEQUENCE</scope>
</reference>
<dbReference type="PROSITE" id="PS51379">
    <property type="entry name" value="4FE4S_FER_2"/>
    <property type="match status" value="1"/>
</dbReference>
<evidence type="ECO:0000256" key="2">
    <source>
        <dbReference type="ARBA" id="ARBA00022490"/>
    </source>
</evidence>
<keyword evidence="3" id="KW-0819">tRNA processing</keyword>
<dbReference type="InterPro" id="IPR017896">
    <property type="entry name" value="4Fe4S_Fe-S-bd"/>
</dbReference>
<keyword evidence="1" id="KW-0408">Iron</keyword>
<keyword evidence="4" id="KW-0671">Queuosine biosynthesis</keyword>
<dbReference type="AlphaFoldDB" id="A0A381RQL3"/>
<dbReference type="GO" id="GO:0051539">
    <property type="term" value="F:4 iron, 4 sulfur cluster binding"/>
    <property type="evidence" value="ECO:0007669"/>
    <property type="project" value="UniProtKB-KW"/>
</dbReference>
<dbReference type="InterPro" id="IPR013542">
    <property type="entry name" value="QueG_DUF1730"/>
</dbReference>
<dbReference type="GO" id="GO:0008616">
    <property type="term" value="P:tRNA queuosine(34) biosynthetic process"/>
    <property type="evidence" value="ECO:0007669"/>
    <property type="project" value="UniProtKB-KW"/>
</dbReference>
<feature type="domain" description="4Fe-4S ferredoxin-type" evidence="6">
    <location>
        <begin position="174"/>
        <end position="206"/>
    </location>
</feature>
<keyword evidence="5" id="KW-0560">Oxidoreductase</keyword>
<dbReference type="Pfam" id="PF13484">
    <property type="entry name" value="Fer4_16"/>
    <property type="match status" value="1"/>
</dbReference>
<accession>A0A381RQL3</accession>
<keyword evidence="1" id="KW-0004">4Fe-4S</keyword>
<dbReference type="InterPro" id="IPR004453">
    <property type="entry name" value="QueG"/>
</dbReference>
<proteinExistence type="predicted"/>
<evidence type="ECO:0000256" key="5">
    <source>
        <dbReference type="ARBA" id="ARBA00023002"/>
    </source>
</evidence>
<protein>
    <recommendedName>
        <fullName evidence="6">4Fe-4S ferredoxin-type domain-containing protein</fullName>
    </recommendedName>
</protein>
<dbReference type="NCBIfam" id="TIGR00276">
    <property type="entry name" value="tRNA epoxyqueuosine(34) reductase QueG"/>
    <property type="match status" value="1"/>
</dbReference>
<evidence type="ECO:0000313" key="7">
    <source>
        <dbReference type="EMBL" id="SUZ94180.1"/>
    </source>
</evidence>
<evidence type="ECO:0000256" key="4">
    <source>
        <dbReference type="ARBA" id="ARBA00022785"/>
    </source>
</evidence>
<dbReference type="InterPro" id="IPR017900">
    <property type="entry name" value="4Fe4S_Fe_S_CS"/>
</dbReference>
<dbReference type="Pfam" id="PF08331">
    <property type="entry name" value="QueG_DUF1730"/>
    <property type="match status" value="1"/>
</dbReference>
<evidence type="ECO:0000256" key="1">
    <source>
        <dbReference type="ARBA" id="ARBA00022485"/>
    </source>
</evidence>
<keyword evidence="2" id="KW-0963">Cytoplasm</keyword>
<gene>
    <name evidence="7" type="ORF">METZ01_LOCUS47034</name>
</gene>
<dbReference type="GO" id="GO:0052693">
    <property type="term" value="F:epoxyqueuosine reductase activity"/>
    <property type="evidence" value="ECO:0007669"/>
    <property type="project" value="TreeGrafter"/>
</dbReference>